<feature type="compositionally biased region" description="Acidic residues" evidence="1">
    <location>
        <begin position="1"/>
        <end position="12"/>
    </location>
</feature>
<dbReference type="AlphaFoldDB" id="A0A1I0H923"/>
<keyword evidence="3" id="KW-1185">Reference proteome</keyword>
<dbReference type="EMBL" id="FOHJ01000008">
    <property type="protein sequence ID" value="SET80210.1"/>
    <property type="molecule type" value="Genomic_DNA"/>
</dbReference>
<gene>
    <name evidence="2" type="ORF">SAMN05421676_108116</name>
</gene>
<sequence>MITDEESIEEPIDLEKNDEKEITPEPKYNEVEIVIDTDIYSNYFNNEHNDETIENVIELIERAAKSVSPSGEVKIPKDKNLNSFFTYSNDELLGLFQKNNDNSQGELIMVVADKPFALQQAADLIEDEQIDKDLNYLADELFKIEFYQISDFAEFSTAYEKYVDIQKKILKIYYTIEYM</sequence>
<dbReference type="Proteomes" id="UP000199095">
    <property type="component" value="Unassembled WGS sequence"/>
</dbReference>
<accession>A0A1I0H923</accession>
<protein>
    <submittedName>
        <fullName evidence="2">Uncharacterized protein</fullName>
    </submittedName>
</protein>
<evidence type="ECO:0000313" key="2">
    <source>
        <dbReference type="EMBL" id="SET80210.1"/>
    </source>
</evidence>
<proteinExistence type="predicted"/>
<feature type="region of interest" description="Disordered" evidence="1">
    <location>
        <begin position="1"/>
        <end position="20"/>
    </location>
</feature>
<name>A0A1I0H923_9BACI</name>
<reference evidence="3" key="1">
    <citation type="submission" date="2016-10" db="EMBL/GenBank/DDBJ databases">
        <authorList>
            <person name="Varghese N."/>
            <person name="Submissions S."/>
        </authorList>
    </citation>
    <scope>NUCLEOTIDE SEQUENCE [LARGE SCALE GENOMIC DNA]</scope>
    <source>
        <strain evidence="3">CGMCC 1.3566</strain>
    </source>
</reference>
<evidence type="ECO:0000256" key="1">
    <source>
        <dbReference type="SAM" id="MobiDB-lite"/>
    </source>
</evidence>
<dbReference type="OrthoDB" id="2968826at2"/>
<evidence type="ECO:0000313" key="3">
    <source>
        <dbReference type="Proteomes" id="UP000199095"/>
    </source>
</evidence>
<organism evidence="2 3">
    <name type="scientific">Salinibacillus kushneri</name>
    <dbReference type="NCBI Taxonomy" id="237682"/>
    <lineage>
        <taxon>Bacteria</taxon>
        <taxon>Bacillati</taxon>
        <taxon>Bacillota</taxon>
        <taxon>Bacilli</taxon>
        <taxon>Bacillales</taxon>
        <taxon>Bacillaceae</taxon>
        <taxon>Salinibacillus</taxon>
    </lineage>
</organism>